<evidence type="ECO:0000313" key="1">
    <source>
        <dbReference type="EMBL" id="KAH9798774.1"/>
    </source>
</evidence>
<reference evidence="2" key="1">
    <citation type="journal article" date="2023" name="Hortic. Res.">
        <title>A chromosome-level phased genome enabling allele-level studies in sweet orange: a case study on citrus Huanglongbing tolerance.</title>
        <authorList>
            <person name="Wu B."/>
            <person name="Yu Q."/>
            <person name="Deng Z."/>
            <person name="Duan Y."/>
            <person name="Luo F."/>
            <person name="Gmitter F. Jr."/>
        </authorList>
    </citation>
    <scope>NUCLEOTIDE SEQUENCE [LARGE SCALE GENOMIC DNA]</scope>
    <source>
        <strain evidence="2">cv. Valencia</strain>
    </source>
</reference>
<proteinExistence type="predicted"/>
<keyword evidence="1" id="KW-0240">DNA-directed RNA polymerase</keyword>
<accession>A0ACB8NLQ4</accession>
<sequence>MSSKDEKFSVQDDNEFTDPSSIHDLGEEFLKTFCRKAVMSFFKEYGLDPSKKGEGQWRYASMRFGQVTLDKPSFFAGERGDVQDMLPWHAKLQNMTYSPWMKVNVNFREQFIQKEVLIEETTDIILGRIPLMVKSDLCWMKGAEKGDCDFDHGGYFSIKGAEKNANVAVNVHLGYNQEDSLVMNQASLECGVFRSESYKAEVDNKDIQSGDIVIGKYAEIGADHSIKLKHTERGLVLKVLLSSNDDGKNFAVVHSACLGDKFSSMHGQKGVLEAALGKGACDGLMSYATPFATSTGGVITEQHQSFVSQLLNCIGARNSGITFIFKHYFLFCLFECPMDWIAFICCTYQFIHMSEDKVKFRNTGSFQPLTGRPVADRKRFGGIEFGEMKCDCLIAHGASGNLHERLFKLSDTYQMHLQKMQECCKCDPTSGGWWVQGLRPLLSYCSPWCIDQLA</sequence>
<evidence type="ECO:0000313" key="2">
    <source>
        <dbReference type="Proteomes" id="UP000829398"/>
    </source>
</evidence>
<dbReference type="EMBL" id="CM039170">
    <property type="protein sequence ID" value="KAH9798774.1"/>
    <property type="molecule type" value="Genomic_DNA"/>
</dbReference>
<gene>
    <name evidence="1" type="ORF">KPL71_000143</name>
</gene>
<keyword evidence="2" id="KW-1185">Reference proteome</keyword>
<dbReference type="Proteomes" id="UP000829398">
    <property type="component" value="Chromosome 1"/>
</dbReference>
<protein>
    <submittedName>
        <fullName evidence="1">DNA-directed RNA polymerases IV and V subunit 2</fullName>
    </submittedName>
</protein>
<keyword evidence="1" id="KW-0804">Transcription</keyword>
<organism evidence="1 2">
    <name type="scientific">Citrus sinensis</name>
    <name type="common">Sweet orange</name>
    <name type="synonym">Citrus aurantium var. sinensis</name>
    <dbReference type="NCBI Taxonomy" id="2711"/>
    <lineage>
        <taxon>Eukaryota</taxon>
        <taxon>Viridiplantae</taxon>
        <taxon>Streptophyta</taxon>
        <taxon>Embryophyta</taxon>
        <taxon>Tracheophyta</taxon>
        <taxon>Spermatophyta</taxon>
        <taxon>Magnoliopsida</taxon>
        <taxon>eudicotyledons</taxon>
        <taxon>Gunneridae</taxon>
        <taxon>Pentapetalae</taxon>
        <taxon>rosids</taxon>
        <taxon>malvids</taxon>
        <taxon>Sapindales</taxon>
        <taxon>Rutaceae</taxon>
        <taxon>Aurantioideae</taxon>
        <taxon>Citrus</taxon>
    </lineage>
</organism>
<name>A0ACB8NLQ4_CITSI</name>
<comment type="caution">
    <text evidence="1">The sequence shown here is derived from an EMBL/GenBank/DDBJ whole genome shotgun (WGS) entry which is preliminary data.</text>
</comment>